<proteinExistence type="predicted"/>
<dbReference type="OrthoDB" id="4207132at2759"/>
<accession>A0A317WF26</accession>
<gene>
    <name evidence="1" type="ORF">BO94DRAFT_576250</name>
</gene>
<dbReference type="AlphaFoldDB" id="A0A317WF26"/>
<organism evidence="1 2">
    <name type="scientific">Aspergillus sclerotioniger CBS 115572</name>
    <dbReference type="NCBI Taxonomy" id="1450535"/>
    <lineage>
        <taxon>Eukaryota</taxon>
        <taxon>Fungi</taxon>
        <taxon>Dikarya</taxon>
        <taxon>Ascomycota</taxon>
        <taxon>Pezizomycotina</taxon>
        <taxon>Eurotiomycetes</taxon>
        <taxon>Eurotiomycetidae</taxon>
        <taxon>Eurotiales</taxon>
        <taxon>Aspergillaceae</taxon>
        <taxon>Aspergillus</taxon>
        <taxon>Aspergillus subgen. Circumdati</taxon>
    </lineage>
</organism>
<sequence>MYSRWFARSEIEPGTIIQLKRHQWVILQTINEHESQTSPEDLVYNPGPSSTCTLLRCQRVGPYCPVQGYMRIYKQIPIAGTEVEPARTRAQQAGFCCPRELEALRVLTKKQKTSPITPRLLDTKEDKQDDTGVVPGGFVTWIVWEVVPGVRLGDPCGAPEFWAMDSSERNAMREKFKEGIMKLYRWGYYPLHGNGRNLVWHADTSTLSLTDLNHNYMYFVGFLLAGRFKGNPVWSPGIWAAWDLARPPEGCHYYLPRWDKSTEGWEW</sequence>
<protein>
    <submittedName>
        <fullName evidence="1">Uncharacterized protein</fullName>
    </submittedName>
</protein>
<dbReference type="Proteomes" id="UP000246702">
    <property type="component" value="Unassembled WGS sequence"/>
</dbReference>
<keyword evidence="2" id="KW-1185">Reference proteome</keyword>
<evidence type="ECO:0000313" key="1">
    <source>
        <dbReference type="EMBL" id="PWY83837.1"/>
    </source>
</evidence>
<reference evidence="1 2" key="1">
    <citation type="submission" date="2016-12" db="EMBL/GenBank/DDBJ databases">
        <title>The genomes of Aspergillus section Nigri reveals drivers in fungal speciation.</title>
        <authorList>
            <consortium name="DOE Joint Genome Institute"/>
            <person name="Vesth T.C."/>
            <person name="Nybo J."/>
            <person name="Theobald S."/>
            <person name="Brandl J."/>
            <person name="Frisvad J.C."/>
            <person name="Nielsen K.F."/>
            <person name="Lyhne E.K."/>
            <person name="Kogle M.E."/>
            <person name="Kuo A."/>
            <person name="Riley R."/>
            <person name="Clum A."/>
            <person name="Nolan M."/>
            <person name="Lipzen A."/>
            <person name="Salamov A."/>
            <person name="Henrissat B."/>
            <person name="Wiebenga A."/>
            <person name="De Vries R.P."/>
            <person name="Grigoriev I.V."/>
            <person name="Mortensen U.H."/>
            <person name="Andersen M.R."/>
            <person name="Baker S.E."/>
        </authorList>
    </citation>
    <scope>NUCLEOTIDE SEQUENCE [LARGE SCALE GENOMIC DNA]</scope>
    <source>
        <strain evidence="1 2">CBS 115572</strain>
    </source>
</reference>
<dbReference type="EMBL" id="MSFK01000018">
    <property type="protein sequence ID" value="PWY83837.1"/>
    <property type="molecule type" value="Genomic_DNA"/>
</dbReference>
<dbReference type="RefSeq" id="XP_025466305.1">
    <property type="nucleotide sequence ID" value="XM_025615126.1"/>
</dbReference>
<dbReference type="GeneID" id="37117269"/>
<comment type="caution">
    <text evidence="1">The sequence shown here is derived from an EMBL/GenBank/DDBJ whole genome shotgun (WGS) entry which is preliminary data.</text>
</comment>
<name>A0A317WF26_9EURO</name>
<evidence type="ECO:0000313" key="2">
    <source>
        <dbReference type="Proteomes" id="UP000246702"/>
    </source>
</evidence>